<evidence type="ECO:0000256" key="2">
    <source>
        <dbReference type="ARBA" id="ARBA00022801"/>
    </source>
</evidence>
<organism evidence="5 6">
    <name type="scientific">Setaria viridis</name>
    <name type="common">Green bristlegrass</name>
    <name type="synonym">Setaria italica subsp. viridis</name>
    <dbReference type="NCBI Taxonomy" id="4556"/>
    <lineage>
        <taxon>Eukaryota</taxon>
        <taxon>Viridiplantae</taxon>
        <taxon>Streptophyta</taxon>
        <taxon>Embryophyta</taxon>
        <taxon>Tracheophyta</taxon>
        <taxon>Spermatophyta</taxon>
        <taxon>Magnoliopsida</taxon>
        <taxon>Liliopsida</taxon>
        <taxon>Poales</taxon>
        <taxon>Poaceae</taxon>
        <taxon>PACMAD clade</taxon>
        <taxon>Panicoideae</taxon>
        <taxon>Panicodae</taxon>
        <taxon>Paniceae</taxon>
        <taxon>Cenchrinae</taxon>
        <taxon>Setaria</taxon>
    </lineage>
</organism>
<dbReference type="GO" id="GO:0003676">
    <property type="term" value="F:nucleic acid binding"/>
    <property type="evidence" value="ECO:0007669"/>
    <property type="project" value="InterPro"/>
</dbReference>
<dbReference type="CDD" id="cd06141">
    <property type="entry name" value="WRN_exo"/>
    <property type="match status" value="1"/>
</dbReference>
<feature type="domain" description="3'-5' exonuclease" evidence="4">
    <location>
        <begin position="77"/>
        <end position="203"/>
    </location>
</feature>
<evidence type="ECO:0000256" key="1">
    <source>
        <dbReference type="ARBA" id="ARBA00022722"/>
    </source>
</evidence>
<dbReference type="GO" id="GO:0008408">
    <property type="term" value="F:3'-5' exonuclease activity"/>
    <property type="evidence" value="ECO:0007669"/>
    <property type="project" value="InterPro"/>
</dbReference>
<dbReference type="OMA" id="AYVCFEL"/>
<sequence length="239" mass="26302">MVGRNPAVPRRTVRVAGRAVQTTVTARPAVARRWLHSTLWREGRALRSAAGLTVGLGVQWTPPFRKLPVGAEPRPGTLQLCAGNRCLVFQLVRAGAVPRILLRFLADPRVTFAAYNAGSDRRKLRAHHGLEVGSALELRGSAGMGNTSLTDMAQRLLGIRGVEKSTKVATSDWDGERLSRKQVWYASVDAYLSCRLGVYLRRRVMARQESEPGYSDDDAESMSSEASSEPEYGRGDWAR</sequence>
<proteinExistence type="predicted"/>
<protein>
    <recommendedName>
        <fullName evidence="4">3'-5' exonuclease domain-containing protein</fullName>
    </recommendedName>
</protein>
<dbReference type="Gene3D" id="3.30.420.10">
    <property type="entry name" value="Ribonuclease H-like superfamily/Ribonuclease H"/>
    <property type="match status" value="1"/>
</dbReference>
<evidence type="ECO:0000256" key="3">
    <source>
        <dbReference type="SAM" id="MobiDB-lite"/>
    </source>
</evidence>
<evidence type="ECO:0000313" key="5">
    <source>
        <dbReference type="EMBL" id="TKW22180.1"/>
    </source>
</evidence>
<dbReference type="PANTHER" id="PTHR13620">
    <property type="entry name" value="3-5 EXONUCLEASE"/>
    <property type="match status" value="1"/>
</dbReference>
<keyword evidence="6" id="KW-1185">Reference proteome</keyword>
<keyword evidence="1" id="KW-0540">Nuclease</keyword>
<feature type="region of interest" description="Disordered" evidence="3">
    <location>
        <begin position="208"/>
        <end position="239"/>
    </location>
</feature>
<dbReference type="EMBL" id="CM016555">
    <property type="protein sequence ID" value="TKW22180.1"/>
    <property type="molecule type" value="Genomic_DNA"/>
</dbReference>
<dbReference type="GO" id="GO:0005634">
    <property type="term" value="C:nucleus"/>
    <property type="evidence" value="ECO:0007669"/>
    <property type="project" value="TreeGrafter"/>
</dbReference>
<dbReference type="InterPro" id="IPR012337">
    <property type="entry name" value="RNaseH-like_sf"/>
</dbReference>
<dbReference type="InterPro" id="IPR036397">
    <property type="entry name" value="RNaseH_sf"/>
</dbReference>
<accession>A0A4U6UZM0</accession>
<dbReference type="PANTHER" id="PTHR13620:SF59">
    <property type="entry name" value="POLYNUCLEOTIDYL TRANSFERASE, RIBONUCLEASE H-LIKE SUPERFAMILY PROTEIN"/>
    <property type="match status" value="1"/>
</dbReference>
<evidence type="ECO:0000259" key="4">
    <source>
        <dbReference type="Pfam" id="PF01612"/>
    </source>
</evidence>
<reference evidence="5" key="1">
    <citation type="submission" date="2019-03" db="EMBL/GenBank/DDBJ databases">
        <title>WGS assembly of Setaria viridis.</title>
        <authorList>
            <person name="Huang P."/>
            <person name="Jenkins J."/>
            <person name="Grimwood J."/>
            <person name="Barry K."/>
            <person name="Healey A."/>
            <person name="Mamidi S."/>
            <person name="Sreedasyam A."/>
            <person name="Shu S."/>
            <person name="Feldman M."/>
            <person name="Wu J."/>
            <person name="Yu Y."/>
            <person name="Chen C."/>
            <person name="Johnson J."/>
            <person name="Rokhsar D."/>
            <person name="Baxter I."/>
            <person name="Schmutz J."/>
            <person name="Brutnell T."/>
            <person name="Kellogg E."/>
        </authorList>
    </citation>
    <scope>NUCLEOTIDE SEQUENCE [LARGE SCALE GENOMIC DNA]</scope>
</reference>
<name>A0A4U6UZM0_SETVI</name>
<dbReference type="Proteomes" id="UP000298652">
    <property type="component" value="Chromosome 4"/>
</dbReference>
<dbReference type="InterPro" id="IPR051132">
    <property type="entry name" value="3-5_Exonuclease_domain"/>
</dbReference>
<dbReference type="GO" id="GO:0005737">
    <property type="term" value="C:cytoplasm"/>
    <property type="evidence" value="ECO:0007669"/>
    <property type="project" value="TreeGrafter"/>
</dbReference>
<dbReference type="Pfam" id="PF01612">
    <property type="entry name" value="DNA_pol_A_exo1"/>
    <property type="match status" value="1"/>
</dbReference>
<dbReference type="AlphaFoldDB" id="A0A4U6UZM0"/>
<dbReference type="SUPFAM" id="SSF53098">
    <property type="entry name" value="Ribonuclease H-like"/>
    <property type="match status" value="1"/>
</dbReference>
<gene>
    <name evidence="5" type="ORF">SEVIR_4G212500v2</name>
</gene>
<dbReference type="Gramene" id="TKW22180">
    <property type="protein sequence ID" value="TKW22180"/>
    <property type="gene ID" value="SEVIR_4G212500v2"/>
</dbReference>
<keyword evidence="2" id="KW-0378">Hydrolase</keyword>
<evidence type="ECO:0000313" key="6">
    <source>
        <dbReference type="Proteomes" id="UP000298652"/>
    </source>
</evidence>
<dbReference type="GO" id="GO:0006139">
    <property type="term" value="P:nucleobase-containing compound metabolic process"/>
    <property type="evidence" value="ECO:0007669"/>
    <property type="project" value="InterPro"/>
</dbReference>
<dbReference type="InterPro" id="IPR002562">
    <property type="entry name" value="3'-5'_exonuclease_dom"/>
</dbReference>